<dbReference type="Proteomes" id="UP000521943">
    <property type="component" value="Unassembled WGS sequence"/>
</dbReference>
<comment type="caution">
    <text evidence="1">The sequence shown here is derived from an EMBL/GenBank/DDBJ whole genome shotgun (WGS) entry which is preliminary data.</text>
</comment>
<organism evidence="1 2">
    <name type="scientific">Ephemerocybe angulata</name>
    <dbReference type="NCBI Taxonomy" id="980116"/>
    <lineage>
        <taxon>Eukaryota</taxon>
        <taxon>Fungi</taxon>
        <taxon>Dikarya</taxon>
        <taxon>Basidiomycota</taxon>
        <taxon>Agaricomycotina</taxon>
        <taxon>Agaricomycetes</taxon>
        <taxon>Agaricomycetidae</taxon>
        <taxon>Agaricales</taxon>
        <taxon>Agaricineae</taxon>
        <taxon>Psathyrellaceae</taxon>
        <taxon>Ephemerocybe</taxon>
    </lineage>
</organism>
<keyword evidence="2" id="KW-1185">Reference proteome</keyword>
<evidence type="ECO:0000313" key="1">
    <source>
        <dbReference type="EMBL" id="KAF6749192.1"/>
    </source>
</evidence>
<evidence type="ECO:0008006" key="3">
    <source>
        <dbReference type="Google" id="ProtNLM"/>
    </source>
</evidence>
<evidence type="ECO:0000313" key="2">
    <source>
        <dbReference type="Proteomes" id="UP000521943"/>
    </source>
</evidence>
<sequence>MSLNGPRHIAKVPLEIWLECFEYLAPTARQTPLPQDVESTAVREGVAWVSPCPHALYHLSQVCVLFNQLAMRVARRRLVIGPSHDIEFWVQSLSKRGGGDVVKRVEINNLHSGLLEVLIRLLPNVTDMYLRHCSAAITRIPPLNGSLQPGFQRLTDLTLSGLSAFATMQVLCNLSTVAKTLERLWLVQAMRGDANPTTAGTRRYTFANLQWLIVGAPGRRFQPGRADEPMREILTALTGMFELPRIKRFDNLDALGYQASFFIRFGQQLEAIAITSEDYDLDTHGNFPLHCPNLKTVIIVIVLMHLRICSLALPEGVNRLVLRSPELLPWQVEEQRMQLLRRALYDSSRRSLSCLKTIAISGMTHWGRSSGWFCRRVKYLREEGVEVIETM</sequence>
<dbReference type="EMBL" id="JACGCI010000064">
    <property type="protein sequence ID" value="KAF6749192.1"/>
    <property type="molecule type" value="Genomic_DNA"/>
</dbReference>
<protein>
    <recommendedName>
        <fullName evidence="3">F-box domain-containing protein</fullName>
    </recommendedName>
</protein>
<name>A0A8H6M2H6_9AGAR</name>
<proteinExistence type="predicted"/>
<dbReference type="AlphaFoldDB" id="A0A8H6M2H6"/>
<accession>A0A8H6M2H6</accession>
<gene>
    <name evidence="1" type="ORF">DFP72DRAFT_1073324</name>
</gene>
<reference evidence="1 2" key="1">
    <citation type="submission" date="2020-07" db="EMBL/GenBank/DDBJ databases">
        <title>Comparative genomics of pyrophilous fungi reveals a link between fire events and developmental genes.</title>
        <authorList>
            <consortium name="DOE Joint Genome Institute"/>
            <person name="Steindorff A.S."/>
            <person name="Carver A."/>
            <person name="Calhoun S."/>
            <person name="Stillman K."/>
            <person name="Liu H."/>
            <person name="Lipzen A."/>
            <person name="Pangilinan J."/>
            <person name="Labutti K."/>
            <person name="Bruns T.D."/>
            <person name="Grigoriev I.V."/>
        </authorList>
    </citation>
    <scope>NUCLEOTIDE SEQUENCE [LARGE SCALE GENOMIC DNA]</scope>
    <source>
        <strain evidence="1 2">CBS 144469</strain>
    </source>
</reference>